<evidence type="ECO:0000256" key="8">
    <source>
        <dbReference type="SAM" id="MobiDB-lite"/>
    </source>
</evidence>
<evidence type="ECO:0000256" key="4">
    <source>
        <dbReference type="ARBA" id="ARBA00022989"/>
    </source>
</evidence>
<reference evidence="10" key="1">
    <citation type="journal article" date="2023" name="Science">
        <title>Genome structures resolve the early diversification of teleost fishes.</title>
        <authorList>
            <person name="Parey E."/>
            <person name="Louis A."/>
            <person name="Montfort J."/>
            <person name="Bouchez O."/>
            <person name="Roques C."/>
            <person name="Iampietro C."/>
            <person name="Lluch J."/>
            <person name="Castinel A."/>
            <person name="Donnadieu C."/>
            <person name="Desvignes T."/>
            <person name="Floi Bucao C."/>
            <person name="Jouanno E."/>
            <person name="Wen M."/>
            <person name="Mejri S."/>
            <person name="Dirks R."/>
            <person name="Jansen H."/>
            <person name="Henkel C."/>
            <person name="Chen W.J."/>
            <person name="Zahm M."/>
            <person name="Cabau C."/>
            <person name="Klopp C."/>
            <person name="Thompson A.W."/>
            <person name="Robinson-Rechavi M."/>
            <person name="Braasch I."/>
            <person name="Lecointre G."/>
            <person name="Bobe J."/>
            <person name="Postlethwait J.H."/>
            <person name="Berthelot C."/>
            <person name="Roest Crollius H."/>
            <person name="Guiguen Y."/>
        </authorList>
    </citation>
    <scope>NUCLEOTIDE SEQUENCE</scope>
    <source>
        <strain evidence="10">WJC10195</strain>
    </source>
</reference>
<dbReference type="OrthoDB" id="8962741at2759"/>
<dbReference type="InterPro" id="IPR036116">
    <property type="entry name" value="FN3_sf"/>
</dbReference>
<evidence type="ECO:0000256" key="2">
    <source>
        <dbReference type="ARBA" id="ARBA00022692"/>
    </source>
</evidence>
<dbReference type="PANTHER" id="PTHR23037:SF42">
    <property type="entry name" value="CYTOKINE RECEPTOR COMMON SUBUNIT GAMMA ISOFORM X1-RELATED"/>
    <property type="match status" value="1"/>
</dbReference>
<keyword evidence="3" id="KW-0732">Signal</keyword>
<feature type="region of interest" description="Disordered" evidence="8">
    <location>
        <begin position="364"/>
        <end position="387"/>
    </location>
</feature>
<evidence type="ECO:0000256" key="1">
    <source>
        <dbReference type="ARBA" id="ARBA00004479"/>
    </source>
</evidence>
<keyword evidence="2" id="KW-0812">Transmembrane</keyword>
<keyword evidence="5" id="KW-0472">Membrane</keyword>
<accession>A0A9Q1IMC4</accession>
<dbReference type="EMBL" id="JAINUF010000012">
    <property type="protein sequence ID" value="KAJ8344876.1"/>
    <property type="molecule type" value="Genomic_DNA"/>
</dbReference>
<proteinExistence type="predicted"/>
<keyword evidence="7" id="KW-0325">Glycoprotein</keyword>
<dbReference type="Pfam" id="PF09238">
    <property type="entry name" value="IL4Ra_N"/>
    <property type="match status" value="1"/>
</dbReference>
<evidence type="ECO:0000256" key="7">
    <source>
        <dbReference type="ARBA" id="ARBA00023180"/>
    </source>
</evidence>
<dbReference type="InterPro" id="IPR013783">
    <property type="entry name" value="Ig-like_fold"/>
</dbReference>
<feature type="compositionally biased region" description="Basic and acidic residues" evidence="8">
    <location>
        <begin position="558"/>
        <end position="575"/>
    </location>
</feature>
<dbReference type="GO" id="GO:0004896">
    <property type="term" value="F:cytokine receptor activity"/>
    <property type="evidence" value="ECO:0007669"/>
    <property type="project" value="InterPro"/>
</dbReference>
<keyword evidence="4" id="KW-1133">Transmembrane helix</keyword>
<dbReference type="GO" id="GO:0009897">
    <property type="term" value="C:external side of plasma membrane"/>
    <property type="evidence" value="ECO:0007669"/>
    <property type="project" value="TreeGrafter"/>
</dbReference>
<organism evidence="10 11">
    <name type="scientific">Synaphobranchus kaupii</name>
    <name type="common">Kaup's arrowtooth eel</name>
    <dbReference type="NCBI Taxonomy" id="118154"/>
    <lineage>
        <taxon>Eukaryota</taxon>
        <taxon>Metazoa</taxon>
        <taxon>Chordata</taxon>
        <taxon>Craniata</taxon>
        <taxon>Vertebrata</taxon>
        <taxon>Euteleostomi</taxon>
        <taxon>Actinopterygii</taxon>
        <taxon>Neopterygii</taxon>
        <taxon>Teleostei</taxon>
        <taxon>Anguilliformes</taxon>
        <taxon>Synaphobranchidae</taxon>
        <taxon>Synaphobranchus</taxon>
    </lineage>
</organism>
<sequence length="626" mass="69435">MGFTLITINTRTKHRGSLKDNDIVQITKIIYPAVNMPSIILVFFIEFVSLIWCVHLDVPELNCFDDYVTTMICDFTFDKLLNCSGYSLDFESPIQEHYRCTLINSEEYANSYRSKCGCTVEMPEFVNNEKYTVRLMEGRKVVNSTIITATNNIKPKAPEILLVMLMENGNYNVTWNTNYPEDNALSDFLEIQLSYNKKGEPDKTSRIVSASLPFHEIPGSDLEPSCEYVVKARSYSSRYKTRFSDWSRAVEWTHPASVGNVSKAIIPVLCVLLIINICAFYWCCTRLKEKWWDKIPTPNNDIKDMLPVNAEVFILKNDDPSSYHPALLTVVGTEEKSWTKVDQWISECEQDAEYKNVSSRVSAKDSGVYSCGGSQKRLSGSVGSCGSSESGYKNVLYTRQSTSPLHSTSSHELLSGSSGPPSFPTQPTPRSDSDSCHVYSEVQFQKTPGPGPPTTLRSPDLFTKAPRIATDFEYRVTGAPPVERAGPKCPFSVDGPDAALLLKTCANAIRVDDGYESFGEAIARAVPGRATFPACTLGPCEEGYQALETVVKNRADWHSDAGEADREASSIEGPEKSTGQNWELSQDFITSASPLMQKSSVESSSNSALTASPIIQIYTDSSYHSV</sequence>
<evidence type="ECO:0000259" key="9">
    <source>
        <dbReference type="PROSITE" id="PS50853"/>
    </source>
</evidence>
<gene>
    <name evidence="10" type="ORF">SKAU_G00290690</name>
</gene>
<dbReference type="PROSITE" id="PS50853">
    <property type="entry name" value="FN3"/>
    <property type="match status" value="1"/>
</dbReference>
<feature type="domain" description="Fibronectin type-III" evidence="9">
    <location>
        <begin position="157"/>
        <end position="256"/>
    </location>
</feature>
<name>A0A9Q1IMC4_SYNKA</name>
<evidence type="ECO:0000256" key="6">
    <source>
        <dbReference type="ARBA" id="ARBA00023170"/>
    </source>
</evidence>
<dbReference type="Gene3D" id="2.60.40.10">
    <property type="entry name" value="Immunoglobulins"/>
    <property type="match status" value="2"/>
</dbReference>
<dbReference type="SUPFAM" id="SSF49265">
    <property type="entry name" value="Fibronectin type III"/>
    <property type="match status" value="2"/>
</dbReference>
<feature type="region of interest" description="Disordered" evidence="8">
    <location>
        <begin position="403"/>
        <end position="437"/>
    </location>
</feature>
<evidence type="ECO:0000256" key="5">
    <source>
        <dbReference type="ARBA" id="ARBA00023136"/>
    </source>
</evidence>
<dbReference type="InterPro" id="IPR003961">
    <property type="entry name" value="FN3_dom"/>
</dbReference>
<dbReference type="GO" id="GO:0002532">
    <property type="term" value="P:production of molecular mediator involved in inflammatory response"/>
    <property type="evidence" value="ECO:0007669"/>
    <property type="project" value="InterPro"/>
</dbReference>
<dbReference type="Proteomes" id="UP001152622">
    <property type="component" value="Chromosome 12"/>
</dbReference>
<feature type="compositionally biased region" description="Low complexity" evidence="8">
    <location>
        <begin position="403"/>
        <end position="420"/>
    </location>
</feature>
<dbReference type="GO" id="GO:0016064">
    <property type="term" value="P:immunoglobulin mediated immune response"/>
    <property type="evidence" value="ECO:0007669"/>
    <property type="project" value="TreeGrafter"/>
</dbReference>
<evidence type="ECO:0000313" key="11">
    <source>
        <dbReference type="Proteomes" id="UP001152622"/>
    </source>
</evidence>
<dbReference type="AlphaFoldDB" id="A0A9Q1IMC4"/>
<dbReference type="InterPro" id="IPR015319">
    <property type="entry name" value="IL-4_rcpt-alpha_N"/>
</dbReference>
<dbReference type="PANTHER" id="PTHR23037">
    <property type="entry name" value="CYTOKINE RECEPTOR"/>
    <property type="match status" value="1"/>
</dbReference>
<keyword evidence="6" id="KW-0675">Receptor</keyword>
<comment type="subcellular location">
    <subcellularLocation>
        <location evidence="1">Membrane</location>
        <topology evidence="1">Single-pass type I membrane protein</topology>
    </subcellularLocation>
</comment>
<keyword evidence="11" id="KW-1185">Reference proteome</keyword>
<evidence type="ECO:0000313" key="10">
    <source>
        <dbReference type="EMBL" id="KAJ8344876.1"/>
    </source>
</evidence>
<evidence type="ECO:0000256" key="3">
    <source>
        <dbReference type="ARBA" id="ARBA00022729"/>
    </source>
</evidence>
<comment type="caution">
    <text evidence="10">The sequence shown here is derived from an EMBL/GenBank/DDBJ whole genome shotgun (WGS) entry which is preliminary data.</text>
</comment>
<feature type="region of interest" description="Disordered" evidence="8">
    <location>
        <begin position="558"/>
        <end position="581"/>
    </location>
</feature>
<protein>
    <recommendedName>
        <fullName evidence="9">Fibronectin type-III domain-containing protein</fullName>
    </recommendedName>
</protein>